<dbReference type="Proteomes" id="UP000294200">
    <property type="component" value="Unassembled WGS sequence"/>
</dbReference>
<accession>A0A4R0X6M9</accession>
<comment type="caution">
    <text evidence="1">The sequence shown here is derived from an EMBL/GenBank/DDBJ whole genome shotgun (WGS) entry which is preliminary data.</text>
</comment>
<protein>
    <submittedName>
        <fullName evidence="1">Uncharacterized protein</fullName>
    </submittedName>
</protein>
<gene>
    <name evidence="1" type="ORF">BZM27_51075</name>
</gene>
<dbReference type="AlphaFoldDB" id="A0A4R0X6M9"/>
<keyword evidence="2" id="KW-1185">Reference proteome</keyword>
<evidence type="ECO:0000313" key="2">
    <source>
        <dbReference type="Proteomes" id="UP000294200"/>
    </source>
</evidence>
<evidence type="ECO:0000313" key="1">
    <source>
        <dbReference type="EMBL" id="TCG03090.1"/>
    </source>
</evidence>
<sequence>MSSLDRTTFAALRWLLVFSRDRWLERDAVMKEMHGRFPMYCAATMPAISRCICSTQQNCRCQRRCLQ</sequence>
<organism evidence="1 2">
    <name type="scientific">Paraburkholderia steynii</name>
    <dbReference type="NCBI Taxonomy" id="1245441"/>
    <lineage>
        <taxon>Bacteria</taxon>
        <taxon>Pseudomonadati</taxon>
        <taxon>Pseudomonadota</taxon>
        <taxon>Betaproteobacteria</taxon>
        <taxon>Burkholderiales</taxon>
        <taxon>Burkholderiaceae</taxon>
        <taxon>Paraburkholderia</taxon>
    </lineage>
</organism>
<proteinExistence type="predicted"/>
<reference evidence="1 2" key="1">
    <citation type="submission" date="2017-02" db="EMBL/GenBank/DDBJ databases">
        <title>Paraburkholderia sophoroidis sp. nov. and Paraburkholderia steynii sp. nov. rhizobial symbionts of the fynbos legume Hypocalyptus sophoroides.</title>
        <authorList>
            <person name="Steenkamp E.T."/>
            <person name="Beukes C.W."/>
            <person name="Van Zyl E."/>
            <person name="Avontuur J."/>
            <person name="Chan W.Y."/>
            <person name="Hassen A."/>
            <person name="Palmer M."/>
            <person name="Mthombeni L."/>
            <person name="Phalane F."/>
            <person name="Sereme K."/>
            <person name="Venter S.N."/>
        </authorList>
    </citation>
    <scope>NUCLEOTIDE SEQUENCE [LARGE SCALE GENOMIC DNA]</scope>
    <source>
        <strain evidence="1 2">HC1.1ba</strain>
    </source>
</reference>
<dbReference type="EMBL" id="MWML01000526">
    <property type="protein sequence ID" value="TCG03090.1"/>
    <property type="molecule type" value="Genomic_DNA"/>
</dbReference>
<name>A0A4R0X6M9_9BURK</name>